<comment type="similarity">
    <text evidence="1">Belongs to the deoxyhypusine synthase family.</text>
</comment>
<dbReference type="AlphaFoldDB" id="A0A7G2CDL4"/>
<reference evidence="2 3" key="1">
    <citation type="submission" date="2020-08" db="EMBL/GenBank/DDBJ databases">
        <authorList>
            <person name="Newling K."/>
            <person name="Davey J."/>
            <person name="Forrester S."/>
        </authorList>
    </citation>
    <scope>NUCLEOTIDE SEQUENCE [LARGE SCALE GENOMIC DNA]</scope>
    <source>
        <strain evidence="3">Crithidia deanei Carvalho (ATCC PRA-265)</strain>
    </source>
</reference>
<sequence>MGTGCRDAVRFLVKHGVKPRVFDPAGLPLQEDEQDRLRQLWSPDIMECRQAALAEAFPSLHANEKDRAQCPLPYRSFLSAVVLSGGGPEHDIRRLCADIEGPPHGYRLTHYASEPPPATEGETNEREEAQKGKFGNVSYCGAKNGLFDSFMAKLSEKLVSRQATLQAQHRQKPGTVCSWAVSPAEVWCLAGLWMKELLVQCRPPTTEEAAWRSLVTAHVGHSVLYWAALQGVPVYGPSLADGDLADYLLRGSGRLQLDLVRDIHSLNKFAMQSLHSSIIVCGGGVVKHHLCNANLMRNGADLSIFINNGMEFDGSDGGAKPEEALSWGKYASTGST</sequence>
<dbReference type="InterPro" id="IPR036982">
    <property type="entry name" value="Deoxyhypusine_synthase_sf"/>
</dbReference>
<dbReference type="Pfam" id="PF01916">
    <property type="entry name" value="DS"/>
    <property type="match status" value="1"/>
</dbReference>
<dbReference type="GO" id="GO:0005737">
    <property type="term" value="C:cytoplasm"/>
    <property type="evidence" value="ECO:0007669"/>
    <property type="project" value="TreeGrafter"/>
</dbReference>
<protein>
    <submittedName>
        <fullName evidence="2">Deoxyhypusine synthase, putative</fullName>
    </submittedName>
</protein>
<dbReference type="Proteomes" id="UP000515908">
    <property type="component" value="Chromosome 07"/>
</dbReference>
<accession>A0A7G2CDL4</accession>
<dbReference type="Gene3D" id="3.40.910.10">
    <property type="entry name" value="Deoxyhypusine synthase"/>
    <property type="match status" value="1"/>
</dbReference>
<dbReference type="GO" id="GO:0034038">
    <property type="term" value="F:deoxyhypusine synthase activity"/>
    <property type="evidence" value="ECO:0007669"/>
    <property type="project" value="TreeGrafter"/>
</dbReference>
<dbReference type="PANTHER" id="PTHR11703:SF1">
    <property type="entry name" value="DEOXYHYPUSINE SYNTHASE"/>
    <property type="match status" value="1"/>
</dbReference>
<evidence type="ECO:0000256" key="1">
    <source>
        <dbReference type="ARBA" id="ARBA00009892"/>
    </source>
</evidence>
<dbReference type="PANTHER" id="PTHR11703">
    <property type="entry name" value="DEOXYHYPUSINE SYNTHASE"/>
    <property type="match status" value="1"/>
</dbReference>
<organism evidence="2 3">
    <name type="scientific">Angomonas deanei</name>
    <dbReference type="NCBI Taxonomy" id="59799"/>
    <lineage>
        <taxon>Eukaryota</taxon>
        <taxon>Discoba</taxon>
        <taxon>Euglenozoa</taxon>
        <taxon>Kinetoplastea</taxon>
        <taxon>Metakinetoplastina</taxon>
        <taxon>Trypanosomatida</taxon>
        <taxon>Trypanosomatidae</taxon>
        <taxon>Strigomonadinae</taxon>
        <taxon>Angomonas</taxon>
    </lineage>
</organism>
<dbReference type="SUPFAM" id="SSF52467">
    <property type="entry name" value="DHS-like NAD/FAD-binding domain"/>
    <property type="match status" value="1"/>
</dbReference>
<dbReference type="EMBL" id="LR877151">
    <property type="protein sequence ID" value="CAD2216944.1"/>
    <property type="molecule type" value="Genomic_DNA"/>
</dbReference>
<dbReference type="VEuPathDB" id="TriTrypDB:ADEAN_000442200"/>
<dbReference type="InterPro" id="IPR002773">
    <property type="entry name" value="Deoxyhypusine_synthase"/>
</dbReference>
<name>A0A7G2CDL4_9TRYP</name>
<proteinExistence type="inferred from homology"/>
<keyword evidence="3" id="KW-1185">Reference proteome</keyword>
<evidence type="ECO:0000313" key="2">
    <source>
        <dbReference type="EMBL" id="CAD2216944.1"/>
    </source>
</evidence>
<dbReference type="InterPro" id="IPR029035">
    <property type="entry name" value="DHS-like_NAD/FAD-binding_dom"/>
</dbReference>
<gene>
    <name evidence="2" type="ORF">ADEAN_000442200</name>
</gene>
<evidence type="ECO:0000313" key="3">
    <source>
        <dbReference type="Proteomes" id="UP000515908"/>
    </source>
</evidence>